<evidence type="ECO:0000313" key="2">
    <source>
        <dbReference type="EMBL" id="KAK3781552.1"/>
    </source>
</evidence>
<gene>
    <name evidence="2" type="ORF">RRG08_054891</name>
</gene>
<name>A0AAE1A5W3_9GAST</name>
<reference evidence="2" key="1">
    <citation type="journal article" date="2023" name="G3 (Bethesda)">
        <title>A reference genome for the long-term kleptoplast-retaining sea slug Elysia crispata morphotype clarki.</title>
        <authorList>
            <person name="Eastman K.E."/>
            <person name="Pendleton A.L."/>
            <person name="Shaikh M.A."/>
            <person name="Suttiyut T."/>
            <person name="Ogas R."/>
            <person name="Tomko P."/>
            <person name="Gavelis G."/>
            <person name="Widhalm J.R."/>
            <person name="Wisecaver J.H."/>
        </authorList>
    </citation>
    <scope>NUCLEOTIDE SEQUENCE</scope>
    <source>
        <strain evidence="2">ECLA1</strain>
    </source>
</reference>
<comment type="caution">
    <text evidence="2">The sequence shown here is derived from an EMBL/GenBank/DDBJ whole genome shotgun (WGS) entry which is preliminary data.</text>
</comment>
<protein>
    <submittedName>
        <fullName evidence="2">Uncharacterized protein</fullName>
    </submittedName>
</protein>
<feature type="transmembrane region" description="Helical" evidence="1">
    <location>
        <begin position="99"/>
        <end position="118"/>
    </location>
</feature>
<dbReference type="Proteomes" id="UP001283361">
    <property type="component" value="Unassembled WGS sequence"/>
</dbReference>
<organism evidence="2 3">
    <name type="scientific">Elysia crispata</name>
    <name type="common">lettuce slug</name>
    <dbReference type="NCBI Taxonomy" id="231223"/>
    <lineage>
        <taxon>Eukaryota</taxon>
        <taxon>Metazoa</taxon>
        <taxon>Spiralia</taxon>
        <taxon>Lophotrochozoa</taxon>
        <taxon>Mollusca</taxon>
        <taxon>Gastropoda</taxon>
        <taxon>Heterobranchia</taxon>
        <taxon>Euthyneura</taxon>
        <taxon>Panpulmonata</taxon>
        <taxon>Sacoglossa</taxon>
        <taxon>Placobranchoidea</taxon>
        <taxon>Plakobranchidae</taxon>
        <taxon>Elysia</taxon>
    </lineage>
</organism>
<keyword evidence="1" id="KW-0472">Membrane</keyword>
<evidence type="ECO:0000256" key="1">
    <source>
        <dbReference type="SAM" id="Phobius"/>
    </source>
</evidence>
<accession>A0AAE1A5W3</accession>
<evidence type="ECO:0000313" key="3">
    <source>
        <dbReference type="Proteomes" id="UP001283361"/>
    </source>
</evidence>
<sequence>MVWGREEGSGEWEDSPESGWGRSCQVVLVHFKVDRRRTDRNTRPEIGRRGVARTRGNNGPVFGYRSRRALAWFTRVLVSVCGFGLRCEGRRRVWAIRGGTLFLSLTGLLCLETIFFFTPRIFPRLEAQILARVYSGGKGYPVATMRDPHQLFALNSVYDRDVQGAADIFRTGLFGTPFSIKYVVEADDDHD</sequence>
<keyword evidence="3" id="KW-1185">Reference proteome</keyword>
<keyword evidence="1" id="KW-1133">Transmembrane helix</keyword>
<keyword evidence="1" id="KW-0812">Transmembrane</keyword>
<dbReference type="EMBL" id="JAWDGP010002623">
    <property type="protein sequence ID" value="KAK3781552.1"/>
    <property type="molecule type" value="Genomic_DNA"/>
</dbReference>
<proteinExistence type="predicted"/>
<dbReference type="AlphaFoldDB" id="A0AAE1A5W3"/>